<evidence type="ECO:0000259" key="5">
    <source>
        <dbReference type="PROSITE" id="PS51469"/>
    </source>
</evidence>
<proteinExistence type="predicted"/>
<gene>
    <name evidence="6" type="ORF">DICVIV_13535</name>
</gene>
<reference evidence="7" key="2">
    <citation type="journal article" date="2016" name="Sci. Rep.">
        <title>Dictyocaulus viviparus genome, variome and transcriptome elucidate lungworm biology and support future intervention.</title>
        <authorList>
            <person name="McNulty S.N."/>
            <person name="Strube C."/>
            <person name="Rosa B.A."/>
            <person name="Martin J.C."/>
            <person name="Tyagi R."/>
            <person name="Choi Y.J."/>
            <person name="Wang Q."/>
            <person name="Hallsworth Pepin K."/>
            <person name="Zhang X."/>
            <person name="Ozersky P."/>
            <person name="Wilson R.K."/>
            <person name="Sternberg P.W."/>
            <person name="Gasser R.B."/>
            <person name="Mitreva M."/>
        </authorList>
    </citation>
    <scope>NUCLEOTIDE SEQUENCE [LARGE SCALE GENOMIC DNA]</scope>
    <source>
        <strain evidence="7">HannoverDv2000</strain>
    </source>
</reference>
<dbReference type="Gene3D" id="2.60.120.260">
    <property type="entry name" value="Galactose-binding domain-like"/>
    <property type="match status" value="1"/>
</dbReference>
<dbReference type="GO" id="GO:0043495">
    <property type="term" value="F:protein-membrane adaptor activity"/>
    <property type="evidence" value="ECO:0007669"/>
    <property type="project" value="TreeGrafter"/>
</dbReference>
<keyword evidence="3" id="KW-1133">Transmembrane helix</keyword>
<feature type="domain" description="SUN" evidence="5">
    <location>
        <begin position="158"/>
        <end position="340"/>
    </location>
</feature>
<dbReference type="InterPro" id="IPR045119">
    <property type="entry name" value="SUN1-5"/>
</dbReference>
<evidence type="ECO:0000313" key="6">
    <source>
        <dbReference type="EMBL" id="KJH40505.1"/>
    </source>
</evidence>
<dbReference type="Pfam" id="PF07738">
    <property type="entry name" value="Sad1_UNC"/>
    <property type="match status" value="1"/>
</dbReference>
<evidence type="ECO:0000256" key="3">
    <source>
        <dbReference type="ARBA" id="ARBA00022989"/>
    </source>
</evidence>
<dbReference type="AlphaFoldDB" id="A0A0D8X7H8"/>
<reference evidence="6 7" key="1">
    <citation type="submission" date="2013-11" db="EMBL/GenBank/DDBJ databases">
        <title>Draft genome of the bovine lungworm Dictyocaulus viviparus.</title>
        <authorList>
            <person name="Mitreva M."/>
        </authorList>
    </citation>
    <scope>NUCLEOTIDE SEQUENCE [LARGE SCALE GENOMIC DNA]</scope>
    <source>
        <strain evidence="6 7">HannoverDv2000</strain>
    </source>
</reference>
<protein>
    <submittedName>
        <fullName evidence="6">Sad1 / UNC-like protein</fullName>
    </submittedName>
</protein>
<evidence type="ECO:0000256" key="4">
    <source>
        <dbReference type="ARBA" id="ARBA00023136"/>
    </source>
</evidence>
<sequence length="340" mass="38684">MRLSNIGSAVFTKLVDSFSVVWSGIFALVASIGNSLHRPLFSFESVIIILIIKQRTEVKLRPSTEEKSDSVCVPSFTSPIDEARLVDKITAAVLIREGVKIVVCYVRREVLEARIGCMFLKSRLDIDYSLLESSIRTAIHEYDSDKTGMFDFALESAGASIISTRCSENYNTYSRLEKIWNIPLWYSSYGPRTVIQRNSKTLFPGECWSFKGSVGYITIRLSHAINVTLISYEHIGVHQAPGGQRPSAPKTFKIWAHESENDMNTRVLGDFMYDLKGNPLQFFVVNVHGNVEIRAQIYLCLHTNFFHLFKAQPEYPRKKIEMEVTSYYRAPYTSLGINNY</sequence>
<keyword evidence="4" id="KW-0472">Membrane</keyword>
<dbReference type="PANTHER" id="PTHR12911">
    <property type="entry name" value="SAD1/UNC-84-LIKE PROTEIN-RELATED"/>
    <property type="match status" value="1"/>
</dbReference>
<dbReference type="EMBL" id="KN717158">
    <property type="protein sequence ID" value="KJH40505.1"/>
    <property type="molecule type" value="Genomic_DNA"/>
</dbReference>
<dbReference type="PROSITE" id="PS51469">
    <property type="entry name" value="SUN"/>
    <property type="match status" value="1"/>
</dbReference>
<accession>A0A0D8X7H8</accession>
<comment type="subcellular location">
    <subcellularLocation>
        <location evidence="1">Membrane</location>
    </subcellularLocation>
</comment>
<keyword evidence="2" id="KW-0812">Transmembrane</keyword>
<keyword evidence="7" id="KW-1185">Reference proteome</keyword>
<dbReference type="Proteomes" id="UP000053766">
    <property type="component" value="Unassembled WGS sequence"/>
</dbReference>
<name>A0A0D8X7H8_DICVI</name>
<dbReference type="STRING" id="29172.A0A0D8X7H8"/>
<dbReference type="PANTHER" id="PTHR12911:SF8">
    <property type="entry name" value="KLAROID PROTEIN-RELATED"/>
    <property type="match status" value="1"/>
</dbReference>
<organism evidence="6 7">
    <name type="scientific">Dictyocaulus viviparus</name>
    <name type="common">Bovine lungworm</name>
    <dbReference type="NCBI Taxonomy" id="29172"/>
    <lineage>
        <taxon>Eukaryota</taxon>
        <taxon>Metazoa</taxon>
        <taxon>Ecdysozoa</taxon>
        <taxon>Nematoda</taxon>
        <taxon>Chromadorea</taxon>
        <taxon>Rhabditida</taxon>
        <taxon>Rhabditina</taxon>
        <taxon>Rhabditomorpha</taxon>
        <taxon>Strongyloidea</taxon>
        <taxon>Metastrongylidae</taxon>
        <taxon>Dictyocaulus</taxon>
    </lineage>
</organism>
<dbReference type="InterPro" id="IPR012919">
    <property type="entry name" value="SUN_dom"/>
</dbReference>
<evidence type="ECO:0000313" key="7">
    <source>
        <dbReference type="Proteomes" id="UP000053766"/>
    </source>
</evidence>
<evidence type="ECO:0000256" key="1">
    <source>
        <dbReference type="ARBA" id="ARBA00004370"/>
    </source>
</evidence>
<dbReference type="GO" id="GO:0034993">
    <property type="term" value="C:meiotic nuclear membrane microtubule tethering complex"/>
    <property type="evidence" value="ECO:0007669"/>
    <property type="project" value="TreeGrafter"/>
</dbReference>
<dbReference type="OrthoDB" id="342281at2759"/>
<evidence type="ECO:0000256" key="2">
    <source>
        <dbReference type="ARBA" id="ARBA00022692"/>
    </source>
</evidence>